<dbReference type="InterPro" id="IPR009078">
    <property type="entry name" value="Ferritin-like_SF"/>
</dbReference>
<dbReference type="PANTHER" id="PTHR42782">
    <property type="entry name" value="SI:CH73-314G15.3"/>
    <property type="match status" value="1"/>
</dbReference>
<protein>
    <recommendedName>
        <fullName evidence="3">DUF455 domain-containing protein</fullName>
    </recommendedName>
</protein>
<dbReference type="OrthoDB" id="9778629at2"/>
<organism evidence="1 2">
    <name type="scientific">Thalassoglobus neptunius</name>
    <dbReference type="NCBI Taxonomy" id="1938619"/>
    <lineage>
        <taxon>Bacteria</taxon>
        <taxon>Pseudomonadati</taxon>
        <taxon>Planctomycetota</taxon>
        <taxon>Planctomycetia</taxon>
        <taxon>Planctomycetales</taxon>
        <taxon>Planctomycetaceae</taxon>
        <taxon>Thalassoglobus</taxon>
    </lineage>
</organism>
<gene>
    <name evidence="1" type="ORF">KOR42_02660</name>
</gene>
<sequence length="261" mass="30065">MEIRRFAEEVLLSSDLQNKLQPVTEPMTDLAPGHSLRVPEPTRPENLQFAPRRAAPKMPAPGALSDPKKRAVTHHILANHELQALEVMAWTLLAFPEAPADFRMGIVEIMKDEQRHTRMHSERAAKLGINFGELPVNCYIWKKAMQFESIVDYLAGLPLVFEGRNLDHTLELEQAFLAVDDQRSATIMRKIHDDEIEHVAFGLNWLRKLKPDHLSDWEAFEQHLHWPLRPSKAKGEEFQRQARLDSGMTEEFIDRLEQSTD</sequence>
<dbReference type="Proteomes" id="UP000317243">
    <property type="component" value="Unassembled WGS sequence"/>
</dbReference>
<dbReference type="AlphaFoldDB" id="A0A5C5X254"/>
<dbReference type="EMBL" id="SIHI01000001">
    <property type="protein sequence ID" value="TWT56910.1"/>
    <property type="molecule type" value="Genomic_DNA"/>
</dbReference>
<dbReference type="PIRSF" id="PIRSF012318">
    <property type="entry name" value="UCP012318"/>
    <property type="match status" value="1"/>
</dbReference>
<dbReference type="PANTHER" id="PTHR42782:SF2">
    <property type="entry name" value="3-OXOACYL-[ACYL-CARRIER-PROTEIN] SYNTHASE-LIKE PROTEIN"/>
    <property type="match status" value="1"/>
</dbReference>
<dbReference type="RefSeq" id="WP_146506814.1">
    <property type="nucleotide sequence ID" value="NZ_SIHI01000001.1"/>
</dbReference>
<name>A0A5C5X254_9PLAN</name>
<dbReference type="Pfam" id="PF04305">
    <property type="entry name" value="DUF455"/>
    <property type="match status" value="1"/>
</dbReference>
<comment type="caution">
    <text evidence="1">The sequence shown here is derived from an EMBL/GenBank/DDBJ whole genome shotgun (WGS) entry which is preliminary data.</text>
</comment>
<proteinExistence type="predicted"/>
<evidence type="ECO:0000313" key="1">
    <source>
        <dbReference type="EMBL" id="TWT56910.1"/>
    </source>
</evidence>
<evidence type="ECO:0008006" key="3">
    <source>
        <dbReference type="Google" id="ProtNLM"/>
    </source>
</evidence>
<keyword evidence="2" id="KW-1185">Reference proteome</keyword>
<dbReference type="SUPFAM" id="SSF47240">
    <property type="entry name" value="Ferritin-like"/>
    <property type="match status" value="1"/>
</dbReference>
<dbReference type="InterPro" id="IPR007402">
    <property type="entry name" value="DUF455"/>
</dbReference>
<accession>A0A5C5X254</accession>
<dbReference type="CDD" id="cd00657">
    <property type="entry name" value="Ferritin_like"/>
    <property type="match status" value="1"/>
</dbReference>
<dbReference type="InterPro" id="IPR011197">
    <property type="entry name" value="UCP012318"/>
</dbReference>
<reference evidence="1 2" key="1">
    <citation type="submission" date="2019-02" db="EMBL/GenBank/DDBJ databases">
        <title>Deep-cultivation of Planctomycetes and their phenomic and genomic characterization uncovers novel biology.</title>
        <authorList>
            <person name="Wiegand S."/>
            <person name="Jogler M."/>
            <person name="Boedeker C."/>
            <person name="Pinto D."/>
            <person name="Vollmers J."/>
            <person name="Rivas-Marin E."/>
            <person name="Kohn T."/>
            <person name="Peeters S.H."/>
            <person name="Heuer A."/>
            <person name="Rast P."/>
            <person name="Oberbeckmann S."/>
            <person name="Bunk B."/>
            <person name="Jeske O."/>
            <person name="Meyerdierks A."/>
            <person name="Storesund J.E."/>
            <person name="Kallscheuer N."/>
            <person name="Luecker S."/>
            <person name="Lage O.M."/>
            <person name="Pohl T."/>
            <person name="Merkel B.J."/>
            <person name="Hornburger P."/>
            <person name="Mueller R.-W."/>
            <person name="Bruemmer F."/>
            <person name="Labrenz M."/>
            <person name="Spormann A.M."/>
            <person name="Op Den Camp H."/>
            <person name="Overmann J."/>
            <person name="Amann R."/>
            <person name="Jetten M.S.M."/>
            <person name="Mascher T."/>
            <person name="Medema M.H."/>
            <person name="Devos D.P."/>
            <person name="Kaster A.-K."/>
            <person name="Ovreas L."/>
            <person name="Rohde M."/>
            <person name="Galperin M.Y."/>
            <person name="Jogler C."/>
        </authorList>
    </citation>
    <scope>NUCLEOTIDE SEQUENCE [LARGE SCALE GENOMIC DNA]</scope>
    <source>
        <strain evidence="1 2">KOR42</strain>
    </source>
</reference>
<evidence type="ECO:0000313" key="2">
    <source>
        <dbReference type="Proteomes" id="UP000317243"/>
    </source>
</evidence>